<dbReference type="RefSeq" id="WP_380527989.1">
    <property type="nucleotide sequence ID" value="NZ_JBHFAA010000025.1"/>
</dbReference>
<evidence type="ECO:0000256" key="9">
    <source>
        <dbReference type="ARBA" id="ARBA00023125"/>
    </source>
</evidence>
<evidence type="ECO:0000313" key="14">
    <source>
        <dbReference type="Proteomes" id="UP001592529"/>
    </source>
</evidence>
<dbReference type="PROSITE" id="PS51674">
    <property type="entry name" value="4FE4S_WBL"/>
    <property type="match status" value="1"/>
</dbReference>
<dbReference type="PANTHER" id="PTHR38839">
    <property type="entry name" value="TRANSCRIPTIONAL REGULATOR WHID-RELATED"/>
    <property type="match status" value="1"/>
</dbReference>
<name>A0ABV6WS02_9ACTN</name>
<keyword evidence="7" id="KW-0411">Iron-sulfur</keyword>
<dbReference type="InterPro" id="IPR003482">
    <property type="entry name" value="Whib"/>
</dbReference>
<keyword evidence="5" id="KW-0479">Metal-binding</keyword>
<evidence type="ECO:0000256" key="5">
    <source>
        <dbReference type="ARBA" id="ARBA00022723"/>
    </source>
</evidence>
<dbReference type="Pfam" id="PF02467">
    <property type="entry name" value="Whib"/>
    <property type="match status" value="1"/>
</dbReference>
<feature type="domain" description="4Fe-4S Wbl-type" evidence="12">
    <location>
        <begin position="28"/>
        <end position="90"/>
    </location>
</feature>
<evidence type="ECO:0000256" key="7">
    <source>
        <dbReference type="ARBA" id="ARBA00023014"/>
    </source>
</evidence>
<keyword evidence="6" id="KW-0408">Iron</keyword>
<keyword evidence="4" id="KW-0004">4Fe-4S</keyword>
<keyword evidence="10" id="KW-1015">Disulfide bond</keyword>
<comment type="similarity">
    <text evidence="3">Belongs to the WhiB family.</text>
</comment>
<sequence length="106" mass="11816">MTTKQLDPAHVPYLVGHGQQPRLPATVPCQSDGVDPDMFFPESDADAQAQALALCFGCTFQERCLRYALDNPQLTEWGIWGGTTAPRRQQLRKDFDLVTQPNRKAA</sequence>
<keyword evidence="11" id="KW-0804">Transcription</keyword>
<evidence type="ECO:0000256" key="1">
    <source>
        <dbReference type="ARBA" id="ARBA00001966"/>
    </source>
</evidence>
<protein>
    <submittedName>
        <fullName evidence="13">WhiB family transcriptional regulator</fullName>
    </submittedName>
</protein>
<gene>
    <name evidence="13" type="ORF">ACEZCY_35885</name>
</gene>
<evidence type="ECO:0000259" key="12">
    <source>
        <dbReference type="PROSITE" id="PS51674"/>
    </source>
</evidence>
<dbReference type="Proteomes" id="UP001592529">
    <property type="component" value="Unassembled WGS sequence"/>
</dbReference>
<keyword evidence="14" id="KW-1185">Reference proteome</keyword>
<evidence type="ECO:0000256" key="11">
    <source>
        <dbReference type="ARBA" id="ARBA00023163"/>
    </source>
</evidence>
<evidence type="ECO:0000256" key="3">
    <source>
        <dbReference type="ARBA" id="ARBA00006597"/>
    </source>
</evidence>
<organism evidence="13 14">
    <name type="scientific">Streptacidiphilus alkalitolerans</name>
    <dbReference type="NCBI Taxonomy" id="3342712"/>
    <lineage>
        <taxon>Bacteria</taxon>
        <taxon>Bacillati</taxon>
        <taxon>Actinomycetota</taxon>
        <taxon>Actinomycetes</taxon>
        <taxon>Kitasatosporales</taxon>
        <taxon>Streptomycetaceae</taxon>
        <taxon>Streptacidiphilus</taxon>
    </lineage>
</organism>
<accession>A0ABV6WS02</accession>
<evidence type="ECO:0000256" key="8">
    <source>
        <dbReference type="ARBA" id="ARBA00023015"/>
    </source>
</evidence>
<keyword evidence="9" id="KW-0238">DNA-binding</keyword>
<comment type="caution">
    <text evidence="13">The sequence shown here is derived from an EMBL/GenBank/DDBJ whole genome shotgun (WGS) entry which is preliminary data.</text>
</comment>
<dbReference type="InterPro" id="IPR034768">
    <property type="entry name" value="4FE4S_WBL"/>
</dbReference>
<keyword evidence="8" id="KW-0805">Transcription regulation</keyword>
<reference evidence="13 14" key="1">
    <citation type="submission" date="2024-09" db="EMBL/GenBank/DDBJ databases">
        <authorList>
            <person name="Lee S.D."/>
        </authorList>
    </citation>
    <scope>NUCLEOTIDE SEQUENCE [LARGE SCALE GENOMIC DNA]</scope>
    <source>
        <strain evidence="13 14">N1-12</strain>
    </source>
</reference>
<evidence type="ECO:0000256" key="10">
    <source>
        <dbReference type="ARBA" id="ARBA00023157"/>
    </source>
</evidence>
<evidence type="ECO:0000256" key="2">
    <source>
        <dbReference type="ARBA" id="ARBA00004496"/>
    </source>
</evidence>
<comment type="subcellular location">
    <subcellularLocation>
        <location evidence="2">Cytoplasm</location>
    </subcellularLocation>
</comment>
<evidence type="ECO:0000256" key="4">
    <source>
        <dbReference type="ARBA" id="ARBA00022485"/>
    </source>
</evidence>
<evidence type="ECO:0000313" key="13">
    <source>
        <dbReference type="EMBL" id="MFC1428557.1"/>
    </source>
</evidence>
<proteinExistence type="inferred from homology"/>
<dbReference type="EMBL" id="JBHFAA010000025">
    <property type="protein sequence ID" value="MFC1428557.1"/>
    <property type="molecule type" value="Genomic_DNA"/>
</dbReference>
<comment type="cofactor">
    <cofactor evidence="1">
        <name>[4Fe-4S] cluster</name>
        <dbReference type="ChEBI" id="CHEBI:49883"/>
    </cofactor>
</comment>
<evidence type="ECO:0000256" key="6">
    <source>
        <dbReference type="ARBA" id="ARBA00023004"/>
    </source>
</evidence>